<sequence>MSQGSLAIDLHRQTAVSLAEDDDVNLRNKDKHLTTGVSWPWP</sequence>
<dbReference type="Proteomes" id="UP000268696">
    <property type="component" value="Chromosome"/>
</dbReference>
<evidence type="ECO:0000313" key="1">
    <source>
        <dbReference type="EMBL" id="AZE55389.1"/>
    </source>
</evidence>
<protein>
    <submittedName>
        <fullName evidence="1">Uncharacterized protein</fullName>
    </submittedName>
</protein>
<dbReference type="AlphaFoldDB" id="A0A3G7UA29"/>
<accession>A0A3G7UA29</accession>
<name>A0A3G7UA29_9PSED</name>
<evidence type="ECO:0000313" key="2">
    <source>
        <dbReference type="Proteomes" id="UP000268696"/>
    </source>
</evidence>
<organism evidence="1 2">
    <name type="scientific">Pseudomonas synxantha</name>
    <dbReference type="NCBI Taxonomy" id="47883"/>
    <lineage>
        <taxon>Bacteria</taxon>
        <taxon>Pseudomonadati</taxon>
        <taxon>Pseudomonadota</taxon>
        <taxon>Gammaproteobacteria</taxon>
        <taxon>Pseudomonadales</taxon>
        <taxon>Pseudomonadaceae</taxon>
        <taxon>Pseudomonas</taxon>
    </lineage>
</organism>
<gene>
    <name evidence="1" type="ORF">C4K03_3234</name>
</gene>
<proteinExistence type="predicted"/>
<reference evidence="1 2" key="1">
    <citation type="submission" date="2018-03" db="EMBL/GenBank/DDBJ databases">
        <title>Diversity of phytobeneficial traits revealed by whole-genome analysis of worldwide-isolated phenazine-producing Pseudomonas spp.</title>
        <authorList>
            <person name="Biessy A."/>
            <person name="Novinscak A."/>
            <person name="Blom J."/>
            <person name="Leger G."/>
            <person name="Thomashow L.S."/>
            <person name="Cazorla F.M."/>
            <person name="Josic D."/>
            <person name="Filion M."/>
        </authorList>
    </citation>
    <scope>NUCLEOTIDE SEQUENCE [LARGE SCALE GENOMIC DNA]</scope>
    <source>
        <strain evidence="1 2">30B</strain>
    </source>
</reference>
<dbReference type="EMBL" id="CP027754">
    <property type="protein sequence ID" value="AZE55389.1"/>
    <property type="molecule type" value="Genomic_DNA"/>
</dbReference>